<name>A0AC34F8J2_9BILA</name>
<accession>A0AC34F8J2</accession>
<proteinExistence type="predicted"/>
<dbReference type="Proteomes" id="UP000887579">
    <property type="component" value="Unplaced"/>
</dbReference>
<organism evidence="1 2">
    <name type="scientific">Panagrolaimus sp. ES5</name>
    <dbReference type="NCBI Taxonomy" id="591445"/>
    <lineage>
        <taxon>Eukaryota</taxon>
        <taxon>Metazoa</taxon>
        <taxon>Ecdysozoa</taxon>
        <taxon>Nematoda</taxon>
        <taxon>Chromadorea</taxon>
        <taxon>Rhabditida</taxon>
        <taxon>Tylenchina</taxon>
        <taxon>Panagrolaimomorpha</taxon>
        <taxon>Panagrolaimoidea</taxon>
        <taxon>Panagrolaimidae</taxon>
        <taxon>Panagrolaimus</taxon>
    </lineage>
</organism>
<sequence>MRKDQYDFYISQLNGCEKYALTEVFVGRHDVNFEFHVFRQDFGIFRYIMDRESLEARREGNDYIDVEIGKNNGFGLQVFVKTIRIRCVSDLDSHAANDKRINNVKDFTKTKEIKLFRSKLTKLNPKWFAAANLDTLDLSHVYPFEFDEPGQWKIFANGIKNCQKLTDLTFHDCGIEEIPDSVFEALPESLKTLSLGDNNIKRISPEIERLKNLYSLSVSYNPDLNDDGFPWKSLPETLHMLDLAATGLTQIPADVERLKVLEHLIVGKSVAYIKWTCLPQSLEELTIDGDGKLNTPRSMQRFYLFKEFALRNAGLKPRFFKHLSSMFWLSHVDLSFNTFGKFKCPNIAQQITRLFLNNCSLTKVNWIDIWRCLPSLRRLELRNNEIPEVKFFVPPFDSINLTHLDLENNKIKELDGYFLPDSIMYLNLIDNDIAAFKNIDLLTQLSYLWIDNNELAELPEGIERCQQLNGISASKNSISTLPEGFENFEQMLFLDLSNNKFLPNNLDACLWDRLPASIEFFKISHNNLGELPCKLSKLIIWKLEANDCHLKHICPRYGYSEFMPGYKNYISVKQNIELEYLSFVPTKILSVPKVKTEEKEKKEETIEAKGRLILTNDRSFRDTTKWKTEYKVHTYDFHLKPDNGELRKCSCCARCGIDCGEKSGIIETYMVMDFTQIVETPSSETNAGKEVTDEFGPGEWKTLIKTKMCKKCITEIKLEVLLHYDDTPLEHKIREKDNQVINAGVFQEDLPQETGNEDSEPFTHNFVTPLHIPLSNIEQPVHISCSELNDHQTLEQYTETDGSIWYGEPQQLNAFDSFYMDAESEIFDAVVPMQNQIQDQQGQHSSYSNLDGSSQPYYGNQFVQIQNPQLFYNTGPYENNINLQNLHSFISPAFIPVQHNAQVQNYPNPFHHQHSQDVQMQDISQSYIFTNETNDEEFKRNADRL</sequence>
<protein>
    <submittedName>
        <fullName evidence="2">Uncharacterized protein</fullName>
    </submittedName>
</protein>
<evidence type="ECO:0000313" key="1">
    <source>
        <dbReference type="Proteomes" id="UP000887579"/>
    </source>
</evidence>
<reference evidence="2" key="1">
    <citation type="submission" date="2022-11" db="UniProtKB">
        <authorList>
            <consortium name="WormBaseParasite"/>
        </authorList>
    </citation>
    <scope>IDENTIFICATION</scope>
</reference>
<evidence type="ECO:0000313" key="2">
    <source>
        <dbReference type="WBParaSite" id="ES5_v2.g13506.t1"/>
    </source>
</evidence>
<dbReference type="WBParaSite" id="ES5_v2.g13506.t1">
    <property type="protein sequence ID" value="ES5_v2.g13506.t1"/>
    <property type="gene ID" value="ES5_v2.g13506"/>
</dbReference>